<protein>
    <submittedName>
        <fullName evidence="1">AAA family ATPase</fullName>
    </submittedName>
</protein>
<name>A0AAJ1M965_LIMMU</name>
<sequence length="235" mass="26311">MNLILPEDKPVKPRPEPRNFFIYGATMSGKSYFSSFFPHPLSLNTDGNADQGTTPSVQIRNVRGTDGRLEVSAIEMLDSVVTQLQAGQTTFQTVIVDVIDDICVMIEDAICINAGVQALSDIPYGKGYALFNTILQRFVINLKALPMNVIYVSREISVTDESTGSTQLKPSLKTKYYNIVNGNCDLVIHTQKFGTETYTREVTDRRAAYKPENITNKRVRQLLESCRNMFPVNTK</sequence>
<dbReference type="Pfam" id="PF13479">
    <property type="entry name" value="AAA_24"/>
    <property type="match status" value="1"/>
</dbReference>
<accession>A0AAJ1M965</accession>
<dbReference type="RefSeq" id="WP_272209137.1">
    <property type="nucleotide sequence ID" value="NZ_JAQOMW010000021.1"/>
</dbReference>
<dbReference type="Proteomes" id="UP001220670">
    <property type="component" value="Unassembled WGS sequence"/>
</dbReference>
<gene>
    <name evidence="1" type="ORF">PO250_06975</name>
</gene>
<evidence type="ECO:0000313" key="2">
    <source>
        <dbReference type="Proteomes" id="UP001220670"/>
    </source>
</evidence>
<organism evidence="1 2">
    <name type="scientific">Limosilactobacillus mucosae</name>
    <name type="common">Lactobacillus mucosae</name>
    <dbReference type="NCBI Taxonomy" id="97478"/>
    <lineage>
        <taxon>Bacteria</taxon>
        <taxon>Bacillati</taxon>
        <taxon>Bacillota</taxon>
        <taxon>Bacilli</taxon>
        <taxon>Lactobacillales</taxon>
        <taxon>Lactobacillaceae</taxon>
        <taxon>Limosilactobacillus</taxon>
    </lineage>
</organism>
<dbReference type="EMBL" id="JAQONE010000023">
    <property type="protein sequence ID" value="MDC2830037.1"/>
    <property type="molecule type" value="Genomic_DNA"/>
</dbReference>
<comment type="caution">
    <text evidence="1">The sequence shown here is derived from an EMBL/GenBank/DDBJ whole genome shotgun (WGS) entry which is preliminary data.</text>
</comment>
<proteinExistence type="predicted"/>
<reference evidence="1" key="1">
    <citation type="submission" date="2023-01" db="EMBL/GenBank/DDBJ databases">
        <title>Genome analysis of 13 Lactobacillus isolated from gut of wild boar.</title>
        <authorList>
            <person name="Papp P."/>
            <person name="Libisch B."/>
            <person name="Nagy T."/>
            <person name="Olasz F."/>
        </authorList>
    </citation>
    <scope>NUCLEOTIDE SEQUENCE</scope>
    <source>
        <strain evidence="1">F146</strain>
    </source>
</reference>
<dbReference type="AlphaFoldDB" id="A0AAJ1M965"/>
<evidence type="ECO:0000313" key="1">
    <source>
        <dbReference type="EMBL" id="MDC2830037.1"/>
    </source>
</evidence>